<dbReference type="SUPFAM" id="SSF55785">
    <property type="entry name" value="PYP-like sensor domain (PAS domain)"/>
    <property type="match status" value="2"/>
</dbReference>
<dbReference type="NCBIfam" id="TIGR00229">
    <property type="entry name" value="sensory_box"/>
    <property type="match status" value="1"/>
</dbReference>
<dbReference type="SUPFAM" id="SSF55073">
    <property type="entry name" value="Nucleotide cyclase"/>
    <property type="match status" value="1"/>
</dbReference>
<dbReference type="SMART" id="SM00052">
    <property type="entry name" value="EAL"/>
    <property type="match status" value="1"/>
</dbReference>
<dbReference type="Proteomes" id="UP000293719">
    <property type="component" value="Chromosome"/>
</dbReference>
<evidence type="ECO:0000259" key="3">
    <source>
        <dbReference type="PROSITE" id="PS50887"/>
    </source>
</evidence>
<dbReference type="InterPro" id="IPR035919">
    <property type="entry name" value="EAL_sf"/>
</dbReference>
<dbReference type="GeneID" id="90767541"/>
<feature type="domain" description="EAL" evidence="2">
    <location>
        <begin position="439"/>
        <end position="694"/>
    </location>
</feature>
<feature type="domain" description="PAC" evidence="1">
    <location>
        <begin position="80"/>
        <end position="132"/>
    </location>
</feature>
<gene>
    <name evidence="4" type="ORF">E0E05_09555</name>
</gene>
<proteinExistence type="predicted"/>
<dbReference type="InterPro" id="IPR013656">
    <property type="entry name" value="PAS_4"/>
</dbReference>
<dbReference type="InterPro" id="IPR000160">
    <property type="entry name" value="GGDEF_dom"/>
</dbReference>
<organism evidence="4 5">
    <name type="scientific">Roseitalea porphyridii</name>
    <dbReference type="NCBI Taxonomy" id="1852022"/>
    <lineage>
        <taxon>Bacteria</taxon>
        <taxon>Pseudomonadati</taxon>
        <taxon>Pseudomonadota</taxon>
        <taxon>Alphaproteobacteria</taxon>
        <taxon>Hyphomicrobiales</taxon>
        <taxon>Ahrensiaceae</taxon>
        <taxon>Roseitalea</taxon>
    </lineage>
</organism>
<dbReference type="PROSITE" id="PS50887">
    <property type="entry name" value="GGDEF"/>
    <property type="match status" value="1"/>
</dbReference>
<dbReference type="CDD" id="cd01948">
    <property type="entry name" value="EAL"/>
    <property type="match status" value="1"/>
</dbReference>
<dbReference type="CDD" id="cd00130">
    <property type="entry name" value="PAS"/>
    <property type="match status" value="1"/>
</dbReference>
<dbReference type="SMART" id="SM00267">
    <property type="entry name" value="GGDEF"/>
    <property type="match status" value="1"/>
</dbReference>
<dbReference type="Pfam" id="PF08448">
    <property type="entry name" value="PAS_4"/>
    <property type="match status" value="1"/>
</dbReference>
<dbReference type="PANTHER" id="PTHR44757">
    <property type="entry name" value="DIGUANYLATE CYCLASE DGCP"/>
    <property type="match status" value="1"/>
</dbReference>
<dbReference type="InterPro" id="IPR001633">
    <property type="entry name" value="EAL_dom"/>
</dbReference>
<evidence type="ECO:0000313" key="5">
    <source>
        <dbReference type="Proteomes" id="UP000293719"/>
    </source>
</evidence>
<evidence type="ECO:0000313" key="4">
    <source>
        <dbReference type="EMBL" id="QBK30820.1"/>
    </source>
</evidence>
<dbReference type="InterPro" id="IPR043128">
    <property type="entry name" value="Rev_trsase/Diguanyl_cyclase"/>
</dbReference>
<dbReference type="InterPro" id="IPR000700">
    <property type="entry name" value="PAS-assoc_C"/>
</dbReference>
<dbReference type="Gene3D" id="3.30.70.270">
    <property type="match status" value="1"/>
</dbReference>
<reference evidence="4 5" key="1">
    <citation type="journal article" date="2017" name="Int. J. Syst. Evol. Microbiol.">
        <title>Roseitalea porphyridii gen. nov., sp. nov., isolated from a red alga, and reclassification of Hoeflea suaedae Chung et al. 2013 as Pseudohoeflea suaedae gen. nov., comb. nov.</title>
        <authorList>
            <person name="Hyeon J.W."/>
            <person name="Jeong S.E."/>
            <person name="Baek K."/>
            <person name="Jeon C.O."/>
        </authorList>
    </citation>
    <scope>NUCLEOTIDE SEQUENCE [LARGE SCALE GENOMIC DNA]</scope>
    <source>
        <strain evidence="4 5">MA7-20</strain>
    </source>
</reference>
<keyword evidence="5" id="KW-1185">Reference proteome</keyword>
<dbReference type="PANTHER" id="PTHR44757:SF2">
    <property type="entry name" value="BIOFILM ARCHITECTURE MAINTENANCE PROTEIN MBAA"/>
    <property type="match status" value="1"/>
</dbReference>
<dbReference type="SUPFAM" id="SSF141868">
    <property type="entry name" value="EAL domain-like"/>
    <property type="match status" value="1"/>
</dbReference>
<dbReference type="InterPro" id="IPR029787">
    <property type="entry name" value="Nucleotide_cyclase"/>
</dbReference>
<evidence type="ECO:0000259" key="1">
    <source>
        <dbReference type="PROSITE" id="PS50113"/>
    </source>
</evidence>
<dbReference type="KEGG" id="rpod:E0E05_09555"/>
<dbReference type="OrthoDB" id="9814202at2"/>
<dbReference type="Gene3D" id="3.20.20.450">
    <property type="entry name" value="EAL domain"/>
    <property type="match status" value="1"/>
</dbReference>
<dbReference type="Pfam" id="PF00563">
    <property type="entry name" value="EAL"/>
    <property type="match status" value="1"/>
</dbReference>
<accession>A0A4P6V2Y7</accession>
<evidence type="ECO:0000259" key="2">
    <source>
        <dbReference type="PROSITE" id="PS50883"/>
    </source>
</evidence>
<dbReference type="CDD" id="cd01949">
    <property type="entry name" value="GGDEF"/>
    <property type="match status" value="1"/>
</dbReference>
<dbReference type="InterPro" id="IPR052155">
    <property type="entry name" value="Biofilm_reg_signaling"/>
</dbReference>
<dbReference type="InterPro" id="IPR001610">
    <property type="entry name" value="PAC"/>
</dbReference>
<dbReference type="InterPro" id="IPR035965">
    <property type="entry name" value="PAS-like_dom_sf"/>
</dbReference>
<dbReference type="PROSITE" id="PS50883">
    <property type="entry name" value="EAL"/>
    <property type="match status" value="1"/>
</dbReference>
<dbReference type="PROSITE" id="PS50113">
    <property type="entry name" value="PAC"/>
    <property type="match status" value="1"/>
</dbReference>
<dbReference type="SMART" id="SM00086">
    <property type="entry name" value="PAC"/>
    <property type="match status" value="2"/>
</dbReference>
<dbReference type="InterPro" id="IPR000014">
    <property type="entry name" value="PAS"/>
</dbReference>
<name>A0A4P6V2Y7_9HYPH</name>
<feature type="domain" description="GGDEF" evidence="3">
    <location>
        <begin position="297"/>
        <end position="430"/>
    </location>
</feature>
<dbReference type="RefSeq" id="WP_131616504.1">
    <property type="nucleotide sequence ID" value="NZ_CP036532.1"/>
</dbReference>
<dbReference type="NCBIfam" id="TIGR00254">
    <property type="entry name" value="GGDEF"/>
    <property type="match status" value="1"/>
</dbReference>
<dbReference type="Pfam" id="PF00990">
    <property type="entry name" value="GGDEF"/>
    <property type="match status" value="1"/>
</dbReference>
<dbReference type="Gene3D" id="3.30.450.20">
    <property type="entry name" value="PAS domain"/>
    <property type="match status" value="2"/>
</dbReference>
<dbReference type="EMBL" id="CP036532">
    <property type="protein sequence ID" value="QBK30820.1"/>
    <property type="molecule type" value="Genomic_DNA"/>
</dbReference>
<dbReference type="AlphaFoldDB" id="A0A4P6V2Y7"/>
<sequence length="705" mass="79301">MIDTKGSYLVDDYLEVADFWAWETDENLVLTYLSSGFTALTGLPFDEFLGRSRSQINKRDLDHDIWRKHHETLMRRQPFRRFRYPLEASSGEIRWFESSGIPHFDAEGQFVGYRGVARDVTEHVRDRARLTASNRETKLQQTLLAHIERVSRIGAWRWTYGEPHISMSDEIYRILGVTPGMPTTRDDATRSFAPRSRGAFDAAVTRAIREQVSFDLTLELDTPHRGRRWARVIGLPEVVDGRTTRLFGTFQDVTEQREQELEMRRLAMTDALTDTANRAAFNERLERVAARSAETGHGFMLCVADLNRFKQVNDQHGHDVGDQVLVRFASQFKADMPENWFFARMGGDEFAVLIGDGEAAIDLDDETARLKAAIERDIRVDAAGVAVHATGGFAVAPADGTDTQALMRRADLALYDAKNDADCHLRRFEFVMEQCFERRVLVMQSFREALDLGQIVPHYQPVVELATGQATGMEALARWQHPERGVLTAAQFADVFDDARMSIDLSRVMLERVCEDMAAWDRAGGKFGRVGINVTAAVLEQPGFALRVIETLGRHRLRPENLVIEITETMVINSAAAAITEQLQNLLEAGVQIALDDFGTGFSSLTHLKSLPFNILKIDKTFVDDMLRSAADQSIVRSLIGLGRDLGYTTVAEGIEHWAEAQMLRRLGCERGQGYLFHKPMPRQDIERLLGIQPEALPKAAAGGS</sequence>
<protein>
    <submittedName>
        <fullName evidence="4">EAL domain-containing protein</fullName>
    </submittedName>
</protein>